<accession>A0AAV7NH41</accession>
<gene>
    <name evidence="3" type="ORF">NDU88_002244</name>
</gene>
<comment type="caution">
    <text evidence="3">The sequence shown here is derived from an EMBL/GenBank/DDBJ whole genome shotgun (WGS) entry which is preliminary data.</text>
</comment>
<feature type="signal peptide" evidence="2">
    <location>
        <begin position="1"/>
        <end position="15"/>
    </location>
</feature>
<dbReference type="EMBL" id="JANPWB010000012">
    <property type="protein sequence ID" value="KAJ1114004.1"/>
    <property type="molecule type" value="Genomic_DNA"/>
</dbReference>
<keyword evidence="4" id="KW-1185">Reference proteome</keyword>
<keyword evidence="2" id="KW-0732">Signal</keyword>
<protein>
    <submittedName>
        <fullName evidence="3">Uncharacterized protein</fullName>
    </submittedName>
</protein>
<feature type="chain" id="PRO_5043798581" evidence="2">
    <location>
        <begin position="16"/>
        <end position="94"/>
    </location>
</feature>
<feature type="region of interest" description="Disordered" evidence="1">
    <location>
        <begin position="51"/>
        <end position="79"/>
    </location>
</feature>
<evidence type="ECO:0000313" key="3">
    <source>
        <dbReference type="EMBL" id="KAJ1114004.1"/>
    </source>
</evidence>
<dbReference type="AlphaFoldDB" id="A0AAV7NH41"/>
<evidence type="ECO:0000313" key="4">
    <source>
        <dbReference type="Proteomes" id="UP001066276"/>
    </source>
</evidence>
<organism evidence="3 4">
    <name type="scientific">Pleurodeles waltl</name>
    <name type="common">Iberian ribbed newt</name>
    <dbReference type="NCBI Taxonomy" id="8319"/>
    <lineage>
        <taxon>Eukaryota</taxon>
        <taxon>Metazoa</taxon>
        <taxon>Chordata</taxon>
        <taxon>Craniata</taxon>
        <taxon>Vertebrata</taxon>
        <taxon>Euteleostomi</taxon>
        <taxon>Amphibia</taxon>
        <taxon>Batrachia</taxon>
        <taxon>Caudata</taxon>
        <taxon>Salamandroidea</taxon>
        <taxon>Salamandridae</taxon>
        <taxon>Pleurodelinae</taxon>
        <taxon>Pleurodeles</taxon>
    </lineage>
</organism>
<dbReference type="Proteomes" id="UP001066276">
    <property type="component" value="Chromosome 8"/>
</dbReference>
<name>A0AAV7NH41_PLEWA</name>
<evidence type="ECO:0000256" key="1">
    <source>
        <dbReference type="SAM" id="MobiDB-lite"/>
    </source>
</evidence>
<proteinExistence type="predicted"/>
<sequence>MILKVLLSLPALGDARWPEHKGQASTSQDLEQIIKEHKAALDAAATLGVATASTDSDTGPHLFSSDEDSMDSNTTPQNSQILLVVTPQTADGLI</sequence>
<evidence type="ECO:0000256" key="2">
    <source>
        <dbReference type="SAM" id="SignalP"/>
    </source>
</evidence>
<reference evidence="3" key="1">
    <citation type="journal article" date="2022" name="bioRxiv">
        <title>Sequencing and chromosome-scale assembly of the giantPleurodeles waltlgenome.</title>
        <authorList>
            <person name="Brown T."/>
            <person name="Elewa A."/>
            <person name="Iarovenko S."/>
            <person name="Subramanian E."/>
            <person name="Araus A.J."/>
            <person name="Petzold A."/>
            <person name="Susuki M."/>
            <person name="Suzuki K.-i.T."/>
            <person name="Hayashi T."/>
            <person name="Toyoda A."/>
            <person name="Oliveira C."/>
            <person name="Osipova E."/>
            <person name="Leigh N.D."/>
            <person name="Simon A."/>
            <person name="Yun M.H."/>
        </authorList>
    </citation>
    <scope>NUCLEOTIDE SEQUENCE</scope>
    <source>
        <strain evidence="3">20211129_DDA</strain>
        <tissue evidence="3">Liver</tissue>
    </source>
</reference>